<dbReference type="InterPro" id="IPR025646">
    <property type="entry name" value="DUF4350"/>
</dbReference>
<dbReference type="RefSeq" id="WP_101601079.1">
    <property type="nucleotide sequence ID" value="NZ_PKKM01000004.1"/>
</dbReference>
<proteinExistence type="predicted"/>
<dbReference type="AlphaFoldDB" id="A0A2I1I0Y2"/>
<dbReference type="Proteomes" id="UP000234198">
    <property type="component" value="Unassembled WGS sequence"/>
</dbReference>
<evidence type="ECO:0000313" key="2">
    <source>
        <dbReference type="EMBL" id="PKY64794.1"/>
    </source>
</evidence>
<evidence type="ECO:0000313" key="3">
    <source>
        <dbReference type="Proteomes" id="UP000234198"/>
    </source>
</evidence>
<feature type="domain" description="DUF4350" evidence="1">
    <location>
        <begin position="54"/>
        <end position="221"/>
    </location>
</feature>
<organism evidence="2 3">
    <name type="scientific">Schaalia odontolytica</name>
    <dbReference type="NCBI Taxonomy" id="1660"/>
    <lineage>
        <taxon>Bacteria</taxon>
        <taxon>Bacillati</taxon>
        <taxon>Actinomycetota</taxon>
        <taxon>Actinomycetes</taxon>
        <taxon>Actinomycetales</taxon>
        <taxon>Actinomycetaceae</taxon>
        <taxon>Schaalia</taxon>
    </lineage>
</organism>
<name>A0A2I1I0Y2_9ACTO</name>
<comment type="caution">
    <text evidence="2">The sequence shown here is derived from an EMBL/GenBank/DDBJ whole genome shotgun (WGS) entry which is preliminary data.</text>
</comment>
<dbReference type="EMBL" id="PKKM01000004">
    <property type="protein sequence ID" value="PKY64794.1"/>
    <property type="molecule type" value="Genomic_DNA"/>
</dbReference>
<accession>A0A2I1I0Y2</accession>
<sequence length="381" mass="41013">MKSRQVSIVTPTARERFSTARPMLLLIAITVIALMGSVVLSQMGYNNEPVGIRNRHGDGARALAQVLGNHGVSVREVNADQAATVDDDTTLVVIFPSRMRDSVAKAIETRANVVYVGLEEQYDSSSPYLGGLRAQRDWESPRVVTAGCQSETATRAASLTSSAYVITGSAHGWELCFSGTSDAYGYAEKIEDGRFRAIIPDSLRLRNRAITDEGNAALAVNAIGRTPKVAWYSPTEKDTLGHGEDLSTEAPFLAPAFLLTIGACLIAAVARGRRLGPLTPENLPIEVPASETVIGKARLMRSQRAYEHAATALRSASASRIATALGVAHTADRETLTRAIEQRGLLTSRSTAVLWGPPPTSEKELVRLAHDLDALEKEIRQ</sequence>
<reference evidence="2 3" key="1">
    <citation type="submission" date="2017-12" db="EMBL/GenBank/DDBJ databases">
        <title>Phylogenetic diversity of female urinary microbiome.</title>
        <authorList>
            <person name="Thomas-White K."/>
            <person name="Wolfe A.J."/>
        </authorList>
    </citation>
    <scope>NUCLEOTIDE SEQUENCE [LARGE SCALE GENOMIC DNA]</scope>
    <source>
        <strain evidence="2 3">UMB0018</strain>
    </source>
</reference>
<dbReference type="Pfam" id="PF14258">
    <property type="entry name" value="DUF4350"/>
    <property type="match status" value="1"/>
</dbReference>
<evidence type="ECO:0000259" key="1">
    <source>
        <dbReference type="Pfam" id="PF14258"/>
    </source>
</evidence>
<gene>
    <name evidence="2" type="ORF">CYJ22_03325</name>
</gene>
<protein>
    <submittedName>
        <fullName evidence="2">DUF4350 domain-containing protein</fullName>
    </submittedName>
</protein>